<gene>
    <name evidence="2" type="ORF">EV668_1724</name>
</gene>
<dbReference type="RefSeq" id="WP_133769333.1">
    <property type="nucleotide sequence ID" value="NZ_SNZR01000011.1"/>
</dbReference>
<comment type="caution">
    <text evidence="2">The sequence shown here is derived from an EMBL/GenBank/DDBJ whole genome shotgun (WGS) entry which is preliminary data.</text>
</comment>
<protein>
    <submittedName>
        <fullName evidence="2">Uncharacterized protein</fullName>
    </submittedName>
</protein>
<evidence type="ECO:0000256" key="1">
    <source>
        <dbReference type="SAM" id="Phobius"/>
    </source>
</evidence>
<keyword evidence="3" id="KW-1185">Reference proteome</keyword>
<evidence type="ECO:0000313" key="2">
    <source>
        <dbReference type="EMBL" id="TDR94437.1"/>
    </source>
</evidence>
<keyword evidence="1" id="KW-0472">Membrane</keyword>
<keyword evidence="1" id="KW-1133">Transmembrane helix</keyword>
<dbReference type="Proteomes" id="UP000295122">
    <property type="component" value="Unassembled WGS sequence"/>
</dbReference>
<keyword evidence="1" id="KW-0812">Transmembrane</keyword>
<evidence type="ECO:0000313" key="3">
    <source>
        <dbReference type="Proteomes" id="UP000295122"/>
    </source>
</evidence>
<accession>A0A4R7CCB3</accession>
<dbReference type="EMBL" id="SNZR01000011">
    <property type="protein sequence ID" value="TDR94437.1"/>
    <property type="molecule type" value="Genomic_DNA"/>
</dbReference>
<dbReference type="AlphaFoldDB" id="A0A4R7CCB3"/>
<name>A0A4R7CCB3_9HYPH</name>
<organism evidence="2 3">
    <name type="scientific">Enterovirga rhinocerotis</name>
    <dbReference type="NCBI Taxonomy" id="1339210"/>
    <lineage>
        <taxon>Bacteria</taxon>
        <taxon>Pseudomonadati</taxon>
        <taxon>Pseudomonadota</taxon>
        <taxon>Alphaproteobacteria</taxon>
        <taxon>Hyphomicrobiales</taxon>
        <taxon>Methylobacteriaceae</taxon>
        <taxon>Enterovirga</taxon>
    </lineage>
</organism>
<feature type="transmembrane region" description="Helical" evidence="1">
    <location>
        <begin position="120"/>
        <end position="137"/>
    </location>
</feature>
<sequence>MRRRRTFGASGSDDGAVQRPFEVEARAGHAWFARREKPREPVERRSANVPALRQAELVLSGTSRAVARRMVRIPADSIVSVSGSGLRQSFLPAETAAPRRCANDNVAGDGRRVPTWLREMLFLAIFVATLAGTYYLGRQHAAENVIIVPETSERMHRIT</sequence>
<reference evidence="2 3" key="1">
    <citation type="submission" date="2019-03" db="EMBL/GenBank/DDBJ databases">
        <title>Genomic Encyclopedia of Type Strains, Phase IV (KMG-IV): sequencing the most valuable type-strain genomes for metagenomic binning, comparative biology and taxonomic classification.</title>
        <authorList>
            <person name="Goeker M."/>
        </authorList>
    </citation>
    <scope>NUCLEOTIDE SEQUENCE [LARGE SCALE GENOMIC DNA]</scope>
    <source>
        <strain evidence="2 3">DSM 25903</strain>
    </source>
</reference>
<proteinExistence type="predicted"/>